<dbReference type="Proteomes" id="UP001596226">
    <property type="component" value="Unassembled WGS sequence"/>
</dbReference>
<keyword evidence="1" id="KW-1133">Transmembrane helix</keyword>
<keyword evidence="1" id="KW-0812">Transmembrane</keyword>
<feature type="transmembrane region" description="Helical" evidence="1">
    <location>
        <begin position="236"/>
        <end position="256"/>
    </location>
</feature>
<feature type="transmembrane region" description="Helical" evidence="1">
    <location>
        <begin position="145"/>
        <end position="163"/>
    </location>
</feature>
<gene>
    <name evidence="2" type="ORF">ACFQGL_23085</name>
</gene>
<sequence length="410" mass="43721">MTPSESAVRPWLLRDRRGVEPTVSTELFFDLVFIFTVTQLSHYLLAHPDWRGAGRTVLLLAMVWFVWVYTAWLTNWLQPDQAPVRALLIAQMLGSLLLSAAIPAAFAGSGLVFAVVYAALQLGRTVFALWATRGHPLLSDGFRKTLPWFVGVSVLVVLGGLAGPGVREVVWATAIVIEVIGLSTGYPVPGLGRSRPERWLVEGGHLAQRCQAFILIALGESILLTGSTLAQRLDQATSGAFLLAFAGSVALWWVYFARAAPVAREVIAQAGERTGGLSRVAFNYLHPVMVAGIIVTAAGDERLLREPGAPSSTVTALFTLGGPALFLAGHAAFMAVLWQARPIGRIAAAVLLLVLVPICVALAAPVAVCAAVAALVTVAVIMADRFAVRRVDSGQPDRCGQSRGPRSPLR</sequence>
<feature type="transmembrane region" description="Helical" evidence="1">
    <location>
        <begin position="97"/>
        <end position="120"/>
    </location>
</feature>
<evidence type="ECO:0000313" key="2">
    <source>
        <dbReference type="EMBL" id="MFC5926225.1"/>
    </source>
</evidence>
<name>A0ABW1H982_9ACTN</name>
<dbReference type="InterPro" id="IPR006224">
    <property type="entry name" value="PsdUridine_synth_RluA-like_CS"/>
</dbReference>
<dbReference type="InterPro" id="IPR010640">
    <property type="entry name" value="Low_temperature_requirement_A"/>
</dbReference>
<dbReference type="PANTHER" id="PTHR36840">
    <property type="entry name" value="BLL5714 PROTEIN"/>
    <property type="match status" value="1"/>
</dbReference>
<comment type="caution">
    <text evidence="2">The sequence shown here is derived from an EMBL/GenBank/DDBJ whole genome shotgun (WGS) entry which is preliminary data.</text>
</comment>
<protein>
    <submittedName>
        <fullName evidence="2">Low temperature requirement protein A</fullName>
    </submittedName>
</protein>
<reference evidence="3" key="1">
    <citation type="journal article" date="2019" name="Int. J. Syst. Evol. Microbiol.">
        <title>The Global Catalogue of Microorganisms (GCM) 10K type strain sequencing project: providing services to taxonomists for standard genome sequencing and annotation.</title>
        <authorList>
            <consortium name="The Broad Institute Genomics Platform"/>
            <consortium name="The Broad Institute Genome Sequencing Center for Infectious Disease"/>
            <person name="Wu L."/>
            <person name="Ma J."/>
        </authorList>
    </citation>
    <scope>NUCLEOTIDE SEQUENCE [LARGE SCALE GENOMIC DNA]</scope>
    <source>
        <strain evidence="3">CGMCC 4.7144</strain>
    </source>
</reference>
<evidence type="ECO:0000313" key="3">
    <source>
        <dbReference type="Proteomes" id="UP001596226"/>
    </source>
</evidence>
<accession>A0ABW1H982</accession>
<dbReference type="Pfam" id="PF06772">
    <property type="entry name" value="LtrA"/>
    <property type="match status" value="1"/>
</dbReference>
<feature type="transmembrane region" description="Helical" evidence="1">
    <location>
        <begin position="317"/>
        <end position="338"/>
    </location>
</feature>
<keyword evidence="1" id="KW-0472">Membrane</keyword>
<feature type="transmembrane region" description="Helical" evidence="1">
    <location>
        <begin position="57"/>
        <end position="77"/>
    </location>
</feature>
<evidence type="ECO:0000256" key="1">
    <source>
        <dbReference type="SAM" id="Phobius"/>
    </source>
</evidence>
<dbReference type="PROSITE" id="PS01129">
    <property type="entry name" value="PSI_RLU"/>
    <property type="match status" value="1"/>
</dbReference>
<feature type="transmembrane region" description="Helical" evidence="1">
    <location>
        <begin position="212"/>
        <end position="230"/>
    </location>
</feature>
<organism evidence="2 3">
    <name type="scientific">Micromonospora vulcania</name>
    <dbReference type="NCBI Taxonomy" id="1441873"/>
    <lineage>
        <taxon>Bacteria</taxon>
        <taxon>Bacillati</taxon>
        <taxon>Actinomycetota</taxon>
        <taxon>Actinomycetes</taxon>
        <taxon>Micromonosporales</taxon>
        <taxon>Micromonosporaceae</taxon>
        <taxon>Micromonospora</taxon>
    </lineage>
</organism>
<dbReference type="RefSeq" id="WP_377514434.1">
    <property type="nucleotide sequence ID" value="NZ_JBHSQS010000015.1"/>
</dbReference>
<proteinExistence type="predicted"/>
<dbReference type="EMBL" id="JBHSQS010000015">
    <property type="protein sequence ID" value="MFC5926225.1"/>
    <property type="molecule type" value="Genomic_DNA"/>
</dbReference>
<feature type="transmembrane region" description="Helical" evidence="1">
    <location>
        <begin position="277"/>
        <end position="297"/>
    </location>
</feature>
<feature type="transmembrane region" description="Helical" evidence="1">
    <location>
        <begin position="350"/>
        <end position="383"/>
    </location>
</feature>
<feature type="transmembrane region" description="Helical" evidence="1">
    <location>
        <begin position="169"/>
        <end position="191"/>
    </location>
</feature>
<feature type="transmembrane region" description="Helical" evidence="1">
    <location>
        <begin position="27"/>
        <end position="45"/>
    </location>
</feature>
<keyword evidence="3" id="KW-1185">Reference proteome</keyword>
<dbReference type="PANTHER" id="PTHR36840:SF1">
    <property type="entry name" value="BLL5714 PROTEIN"/>
    <property type="match status" value="1"/>
</dbReference>